<dbReference type="EnsemblPlants" id="AET5Gv20507100.1">
    <property type="protein sequence ID" value="AET5Gv20507100.1"/>
    <property type="gene ID" value="AET5Gv20507100"/>
</dbReference>
<dbReference type="Proteomes" id="UP000015105">
    <property type="component" value="Chromosome 5D"/>
</dbReference>
<proteinExistence type="predicted"/>
<reference evidence="2" key="5">
    <citation type="journal article" date="2021" name="G3 (Bethesda)">
        <title>Aegilops tauschii genome assembly Aet v5.0 features greater sequence contiguity and improved annotation.</title>
        <authorList>
            <person name="Wang L."/>
            <person name="Zhu T."/>
            <person name="Rodriguez J.C."/>
            <person name="Deal K.R."/>
            <person name="Dubcovsky J."/>
            <person name="McGuire P.E."/>
            <person name="Lux T."/>
            <person name="Spannagl M."/>
            <person name="Mayer K.F.X."/>
            <person name="Baldrich P."/>
            <person name="Meyers B.C."/>
            <person name="Huo N."/>
            <person name="Gu Y.Q."/>
            <person name="Zhou H."/>
            <person name="Devos K.M."/>
            <person name="Bennetzen J.L."/>
            <person name="Unver T."/>
            <person name="Budak H."/>
            <person name="Gulick P.J."/>
            <person name="Galiba G."/>
            <person name="Kalapos B."/>
            <person name="Nelson D.R."/>
            <person name="Li P."/>
            <person name="You F.M."/>
            <person name="Luo M.C."/>
            <person name="Dvorak J."/>
        </authorList>
    </citation>
    <scope>NUCLEOTIDE SEQUENCE [LARGE SCALE GENOMIC DNA]</scope>
    <source>
        <strain evidence="2">cv. AL8/78</strain>
    </source>
</reference>
<evidence type="ECO:0000313" key="3">
    <source>
        <dbReference type="Proteomes" id="UP000015105"/>
    </source>
</evidence>
<reference evidence="3" key="2">
    <citation type="journal article" date="2017" name="Nat. Plants">
        <title>The Aegilops tauschii genome reveals multiple impacts of transposons.</title>
        <authorList>
            <person name="Zhao G."/>
            <person name="Zou C."/>
            <person name="Li K."/>
            <person name="Wang K."/>
            <person name="Li T."/>
            <person name="Gao L."/>
            <person name="Zhang X."/>
            <person name="Wang H."/>
            <person name="Yang Z."/>
            <person name="Liu X."/>
            <person name="Jiang W."/>
            <person name="Mao L."/>
            <person name="Kong X."/>
            <person name="Jiao Y."/>
            <person name="Jia J."/>
        </authorList>
    </citation>
    <scope>NUCLEOTIDE SEQUENCE [LARGE SCALE GENOMIC DNA]</scope>
    <source>
        <strain evidence="3">cv. AL8/78</strain>
    </source>
</reference>
<dbReference type="Gramene" id="AET5Gv20507100.1">
    <property type="protein sequence ID" value="AET5Gv20507100.1"/>
    <property type="gene ID" value="AET5Gv20507100"/>
</dbReference>
<dbReference type="PANTHER" id="PTHR33052">
    <property type="entry name" value="DUF4228 DOMAIN PROTEIN-RELATED"/>
    <property type="match status" value="1"/>
</dbReference>
<dbReference type="Pfam" id="PF14009">
    <property type="entry name" value="PADRE"/>
    <property type="match status" value="1"/>
</dbReference>
<keyword evidence="3" id="KW-1185">Reference proteome</keyword>
<dbReference type="InterPro" id="IPR025322">
    <property type="entry name" value="PADRE_dom"/>
</dbReference>
<evidence type="ECO:0000313" key="2">
    <source>
        <dbReference type="EnsemblPlants" id="AET5Gv20507100.1"/>
    </source>
</evidence>
<name>A0A453KTB6_AEGTS</name>
<accession>A0A453KTB6</accession>
<reference evidence="2" key="3">
    <citation type="journal article" date="2017" name="Nature">
        <title>Genome sequence of the progenitor of the wheat D genome Aegilops tauschii.</title>
        <authorList>
            <person name="Luo M.C."/>
            <person name="Gu Y.Q."/>
            <person name="Puiu D."/>
            <person name="Wang H."/>
            <person name="Twardziok S.O."/>
            <person name="Deal K.R."/>
            <person name="Huo N."/>
            <person name="Zhu T."/>
            <person name="Wang L."/>
            <person name="Wang Y."/>
            <person name="McGuire P.E."/>
            <person name="Liu S."/>
            <person name="Long H."/>
            <person name="Ramasamy R.K."/>
            <person name="Rodriguez J.C."/>
            <person name="Van S.L."/>
            <person name="Yuan L."/>
            <person name="Wang Z."/>
            <person name="Xia Z."/>
            <person name="Xiao L."/>
            <person name="Anderson O.D."/>
            <person name="Ouyang S."/>
            <person name="Liang Y."/>
            <person name="Zimin A.V."/>
            <person name="Pertea G."/>
            <person name="Qi P."/>
            <person name="Bennetzen J.L."/>
            <person name="Dai X."/>
            <person name="Dawson M.W."/>
            <person name="Muller H.G."/>
            <person name="Kugler K."/>
            <person name="Rivarola-Duarte L."/>
            <person name="Spannagl M."/>
            <person name="Mayer K.F.X."/>
            <person name="Lu F.H."/>
            <person name="Bevan M.W."/>
            <person name="Leroy P."/>
            <person name="Li P."/>
            <person name="You F.M."/>
            <person name="Sun Q."/>
            <person name="Liu Z."/>
            <person name="Lyons E."/>
            <person name="Wicker T."/>
            <person name="Salzberg S.L."/>
            <person name="Devos K.M."/>
            <person name="Dvorak J."/>
        </authorList>
    </citation>
    <scope>NUCLEOTIDE SEQUENCE [LARGE SCALE GENOMIC DNA]</scope>
    <source>
        <strain evidence="2">cv. AL8/78</strain>
    </source>
</reference>
<organism evidence="2 3">
    <name type="scientific">Aegilops tauschii subsp. strangulata</name>
    <name type="common">Goatgrass</name>
    <dbReference type="NCBI Taxonomy" id="200361"/>
    <lineage>
        <taxon>Eukaryota</taxon>
        <taxon>Viridiplantae</taxon>
        <taxon>Streptophyta</taxon>
        <taxon>Embryophyta</taxon>
        <taxon>Tracheophyta</taxon>
        <taxon>Spermatophyta</taxon>
        <taxon>Magnoliopsida</taxon>
        <taxon>Liliopsida</taxon>
        <taxon>Poales</taxon>
        <taxon>Poaceae</taxon>
        <taxon>BOP clade</taxon>
        <taxon>Pooideae</taxon>
        <taxon>Triticodae</taxon>
        <taxon>Triticeae</taxon>
        <taxon>Triticinae</taxon>
        <taxon>Aegilops</taxon>
    </lineage>
</organism>
<dbReference type="STRING" id="200361.A0A453KTB6"/>
<dbReference type="AlphaFoldDB" id="A0A453KTB6"/>
<protein>
    <submittedName>
        <fullName evidence="2">Uncharacterized protein</fullName>
    </submittedName>
</protein>
<feature type="region of interest" description="Disordered" evidence="1">
    <location>
        <begin position="172"/>
        <end position="195"/>
    </location>
</feature>
<reference evidence="2" key="4">
    <citation type="submission" date="2019-03" db="UniProtKB">
        <authorList>
            <consortium name="EnsemblPlants"/>
        </authorList>
    </citation>
    <scope>IDENTIFICATION</scope>
</reference>
<sequence>SIIPVQLRADKPTFLLPAAYIEQTTHRGHTHLQIPFTWINTRALRRPTTSIQAKIWYYFTSQHEHTTVRIYMGNLVSQCVTGGAERAGPLVVLPDGSQFRLEEHAGVAELMIEAPGHVVAIARDAAKERRLRALAADEFLRAGEVYLLVPAGRAGARLGGQEADAIRRLVSGKKDGKGRGSRSGRRIFPEGEAASTEGGKESAECALLCRIRPRQWRPALDTIFEA</sequence>
<reference evidence="3" key="1">
    <citation type="journal article" date="2014" name="Science">
        <title>Ancient hybridizations among the ancestral genomes of bread wheat.</title>
        <authorList>
            <consortium name="International Wheat Genome Sequencing Consortium,"/>
            <person name="Marcussen T."/>
            <person name="Sandve S.R."/>
            <person name="Heier L."/>
            <person name="Spannagl M."/>
            <person name="Pfeifer M."/>
            <person name="Jakobsen K.S."/>
            <person name="Wulff B.B."/>
            <person name="Steuernagel B."/>
            <person name="Mayer K.F."/>
            <person name="Olsen O.A."/>
        </authorList>
    </citation>
    <scope>NUCLEOTIDE SEQUENCE [LARGE SCALE GENOMIC DNA]</scope>
    <source>
        <strain evidence="3">cv. AL8/78</strain>
    </source>
</reference>
<evidence type="ECO:0000256" key="1">
    <source>
        <dbReference type="SAM" id="MobiDB-lite"/>
    </source>
</evidence>